<organism evidence="3 4">
    <name type="scientific">Agrobacterium rosae</name>
    <dbReference type="NCBI Taxonomy" id="1972867"/>
    <lineage>
        <taxon>Bacteria</taxon>
        <taxon>Pseudomonadati</taxon>
        <taxon>Pseudomonadota</taxon>
        <taxon>Alphaproteobacteria</taxon>
        <taxon>Hyphomicrobiales</taxon>
        <taxon>Rhizobiaceae</taxon>
        <taxon>Rhizobium/Agrobacterium group</taxon>
        <taxon>Agrobacterium</taxon>
    </lineage>
</organism>
<dbReference type="SUPFAM" id="SSF55729">
    <property type="entry name" value="Acyl-CoA N-acyltransferases (Nat)"/>
    <property type="match status" value="1"/>
</dbReference>
<dbReference type="PANTHER" id="PTHR37817:SF1">
    <property type="entry name" value="N-ACETYLTRANSFERASE EIS"/>
    <property type="match status" value="1"/>
</dbReference>
<dbReference type="GO" id="GO:0034069">
    <property type="term" value="F:aminoglycoside N-acetyltransferase activity"/>
    <property type="evidence" value="ECO:0007669"/>
    <property type="project" value="TreeGrafter"/>
</dbReference>
<evidence type="ECO:0000313" key="2">
    <source>
        <dbReference type="EMBL" id="MDX8332342.1"/>
    </source>
</evidence>
<keyword evidence="5" id="KW-1185">Reference proteome</keyword>
<sequence length="380" mass="41893">MRVATKSDVEFIVAAYASAFAFSRDRTTEYIEQTGLSNFHVIEHAGSRAAVLALIETGHWFSGKIVPACNIAHVAISPEYRGLGIAGTILDFAASEAIRRGAMVASLFASTRPLYRKSGFELAGSEIVYEADTRELYKIKGQIQCRRVEMAQAREIIKPIYAQHCRTEAGVLDRNEAHWNVLLQSSGDELATYVFEDNGHDIGYIVLDTGNPEGLVLRDWAALSGITARQILKFLGTFSTVYPRVRWHGAPQDALTFEMPDKGWRLVHQEEFLMRILSPKLALAARGYECSSGRLRIDVVEPSQKHSLLLTVDSGIGTCEEDALGSADITIELAQFATLYSGFRNAQFLAKAGWISGEPAAIKQCCNIFSGPTPWVGEHF</sequence>
<proteinExistence type="predicted"/>
<dbReference type="Gene3D" id="3.30.1050.10">
    <property type="entry name" value="SCP2 sterol-binding domain"/>
    <property type="match status" value="1"/>
</dbReference>
<dbReference type="InterPro" id="IPR051554">
    <property type="entry name" value="Acetyltransferase_Eis"/>
</dbReference>
<dbReference type="PANTHER" id="PTHR37817">
    <property type="entry name" value="N-ACETYLTRANSFERASE EIS"/>
    <property type="match status" value="1"/>
</dbReference>
<protein>
    <submittedName>
        <fullName evidence="3">GNAT family N-acetyltransferase</fullName>
        <ecNumber evidence="2">2.3.1.-</ecNumber>
    </submittedName>
</protein>
<dbReference type="AlphaFoldDB" id="A0AAE5RSH8"/>
<evidence type="ECO:0000259" key="1">
    <source>
        <dbReference type="PROSITE" id="PS51186"/>
    </source>
</evidence>
<dbReference type="Gene3D" id="3.40.630.30">
    <property type="match status" value="2"/>
</dbReference>
<evidence type="ECO:0000313" key="5">
    <source>
        <dbReference type="Proteomes" id="UP001277561"/>
    </source>
</evidence>
<dbReference type="InterPro" id="IPR041380">
    <property type="entry name" value="Acetyltransf_17"/>
</dbReference>
<accession>A0AAE5RSH8</accession>
<dbReference type="InterPro" id="IPR036527">
    <property type="entry name" value="SCP2_sterol-bd_dom_sf"/>
</dbReference>
<dbReference type="GeneID" id="86882638"/>
<name>A0AAE5RSH8_9HYPH</name>
<evidence type="ECO:0000313" key="3">
    <source>
        <dbReference type="EMBL" id="POO48516.1"/>
    </source>
</evidence>
<feature type="domain" description="N-acetyltransferase" evidence="1">
    <location>
        <begin position="1"/>
        <end position="143"/>
    </location>
</feature>
<dbReference type="EMBL" id="NXEJ01000014">
    <property type="protein sequence ID" value="POO48516.1"/>
    <property type="molecule type" value="Genomic_DNA"/>
</dbReference>
<keyword evidence="2" id="KW-0012">Acyltransferase</keyword>
<dbReference type="InterPro" id="IPR000182">
    <property type="entry name" value="GNAT_dom"/>
</dbReference>
<dbReference type="Pfam" id="PF13527">
    <property type="entry name" value="Acetyltransf_9"/>
    <property type="match status" value="1"/>
</dbReference>
<comment type="caution">
    <text evidence="3">The sequence shown here is derived from an EMBL/GenBank/DDBJ whole genome shotgun (WGS) entry which is preliminary data.</text>
</comment>
<dbReference type="SUPFAM" id="SSF55718">
    <property type="entry name" value="SCP-like"/>
    <property type="match status" value="1"/>
</dbReference>
<dbReference type="EC" id="2.3.1.-" evidence="2"/>
<dbReference type="Proteomes" id="UP001277561">
    <property type="component" value="Unassembled WGS sequence"/>
</dbReference>
<dbReference type="Pfam" id="PF13530">
    <property type="entry name" value="SCP2_2"/>
    <property type="match status" value="1"/>
</dbReference>
<dbReference type="InterPro" id="IPR016181">
    <property type="entry name" value="Acyl_CoA_acyltransferase"/>
</dbReference>
<dbReference type="InterPro" id="IPR025559">
    <property type="entry name" value="Eis_dom"/>
</dbReference>
<dbReference type="PROSITE" id="PS51186">
    <property type="entry name" value="GNAT"/>
    <property type="match status" value="1"/>
</dbReference>
<reference evidence="2 5" key="2">
    <citation type="journal article" date="2023" name="Phytobiomes J">
        <title>Deciphering the key players within the bacterial microbiota associated with aerial crown gall tumors on rhododendron: Insights into the gallobiome.</title>
        <authorList>
            <person name="Kuzmanovic N."/>
            <person name="Nesme J."/>
            <person name="Wolf J."/>
            <person name="Neumann-Schaal M."/>
            <person name="Petersen J."/>
            <person name="Fernandez-Gnecco G."/>
            <person name="Sproeer C."/>
            <person name="Bunk B."/>
            <person name="Overmann J."/>
            <person name="Sorensen S.J."/>
            <person name="Idczak E."/>
            <person name="Smalla K."/>
        </authorList>
    </citation>
    <scope>NUCLEOTIDE SEQUENCE [LARGE SCALE GENOMIC DNA]</scope>
    <source>
        <strain evidence="2">Rho-14.1</strain>
        <strain evidence="5">rho-14.1</strain>
    </source>
</reference>
<dbReference type="EMBL" id="JAVRAD010000016">
    <property type="protein sequence ID" value="MDX8332342.1"/>
    <property type="molecule type" value="Genomic_DNA"/>
</dbReference>
<reference evidence="3 4" key="1">
    <citation type="journal article" date="2018" name="Syst. Appl. Microbiol.">
        <title>Agrobacterium rosae sp. nov., isolated from galls on different agricultural crops.</title>
        <authorList>
            <person name="Kuzmanovic N."/>
            <person name="Pulawska J."/>
            <person name="Smalla K."/>
            <person name="Nesme X."/>
        </authorList>
    </citation>
    <scope>NUCLEOTIDE SEQUENCE [LARGE SCALE GENOMIC DNA]</scope>
    <source>
        <strain evidence="3 4">NCPPB 1650</strain>
    </source>
</reference>
<evidence type="ECO:0000313" key="4">
    <source>
        <dbReference type="Proteomes" id="UP000237447"/>
    </source>
</evidence>
<gene>
    <name evidence="3" type="ORF">CPJ18_25570</name>
    <name evidence="2" type="ORF">RMS29_24350</name>
</gene>
<keyword evidence="2" id="KW-0808">Transferase</keyword>
<dbReference type="Proteomes" id="UP000237447">
    <property type="component" value="Unassembled WGS sequence"/>
</dbReference>
<dbReference type="Pfam" id="PF17668">
    <property type="entry name" value="Acetyltransf_17"/>
    <property type="match status" value="1"/>
</dbReference>
<dbReference type="GO" id="GO:0030649">
    <property type="term" value="P:aminoglycoside antibiotic catabolic process"/>
    <property type="evidence" value="ECO:0007669"/>
    <property type="project" value="TreeGrafter"/>
</dbReference>
<dbReference type="CDD" id="cd04301">
    <property type="entry name" value="NAT_SF"/>
    <property type="match status" value="1"/>
</dbReference>
<dbReference type="RefSeq" id="WP_103660391.1">
    <property type="nucleotide sequence ID" value="NZ_CP192765.1"/>
</dbReference>